<reference evidence="10 11" key="1">
    <citation type="submission" date="2013-04" db="EMBL/GenBank/DDBJ databases">
        <title>The Genome Sequence of Propionimicrobium lymphophilum ACS-093-V-SCH5.</title>
        <authorList>
            <consortium name="The Broad Institute Genomics Platform"/>
            <person name="Earl A."/>
            <person name="Ward D."/>
            <person name="Feldgarden M."/>
            <person name="Gevers D."/>
            <person name="Saerens B."/>
            <person name="Vaneechoutte M."/>
            <person name="Walker B."/>
            <person name="Young S."/>
            <person name="Zeng Q."/>
            <person name="Gargeya S."/>
            <person name="Fitzgerald M."/>
            <person name="Haas B."/>
            <person name="Abouelleil A."/>
            <person name="Allen A.W."/>
            <person name="Alvarado L."/>
            <person name="Arachchi H.M."/>
            <person name="Berlin A.M."/>
            <person name="Chapman S.B."/>
            <person name="Gainer-Dewar J."/>
            <person name="Goldberg J."/>
            <person name="Griggs A."/>
            <person name="Gujja S."/>
            <person name="Hansen M."/>
            <person name="Howarth C."/>
            <person name="Imamovic A."/>
            <person name="Ireland A."/>
            <person name="Larimer J."/>
            <person name="McCowan C."/>
            <person name="Murphy C."/>
            <person name="Pearson M."/>
            <person name="Poon T.W."/>
            <person name="Priest M."/>
            <person name="Roberts A."/>
            <person name="Saif S."/>
            <person name="Shea T."/>
            <person name="Sisk P."/>
            <person name="Sykes S."/>
            <person name="Wortman J."/>
            <person name="Nusbaum C."/>
            <person name="Birren B."/>
        </authorList>
    </citation>
    <scope>NUCLEOTIDE SEQUENCE [LARGE SCALE GENOMIC DNA]</scope>
    <source>
        <strain evidence="10 11">ACS-093-V-SCH5</strain>
    </source>
</reference>
<comment type="function">
    <text evidence="8">Initiates the restart of stalled replication forks, which reloads the replicative helicase on sites other than the origin of replication. Recognizes and binds to abandoned replication forks and remodels them to uncover a helicase loading site. Promotes assembly of the primosome at these replication forks.</text>
</comment>
<dbReference type="InterPro" id="IPR041222">
    <property type="entry name" value="PriA_3primeBD"/>
</dbReference>
<dbReference type="GO" id="GO:0043138">
    <property type="term" value="F:3'-5' DNA helicase activity"/>
    <property type="evidence" value="ECO:0007669"/>
    <property type="project" value="TreeGrafter"/>
</dbReference>
<feature type="binding site" evidence="8">
    <location>
        <position position="388"/>
    </location>
    <ligand>
        <name>Zn(2+)</name>
        <dbReference type="ChEBI" id="CHEBI:29105"/>
        <label>2</label>
    </ligand>
</feature>
<gene>
    <name evidence="8" type="primary">priA</name>
    <name evidence="10" type="ORF">HMPREF9306_01146</name>
</gene>
<feature type="binding site" evidence="8">
    <location>
        <position position="412"/>
    </location>
    <ligand>
        <name>Zn(2+)</name>
        <dbReference type="ChEBI" id="CHEBI:29105"/>
        <label>2</label>
    </ligand>
</feature>
<dbReference type="InterPro" id="IPR042115">
    <property type="entry name" value="PriA_3primeBD_sf"/>
</dbReference>
<feature type="binding site" evidence="8">
    <location>
        <position position="421"/>
    </location>
    <ligand>
        <name>Zn(2+)</name>
        <dbReference type="ChEBI" id="CHEBI:29105"/>
        <label>1</label>
    </ligand>
</feature>
<protein>
    <recommendedName>
        <fullName evidence="8">Probable replication restart protein PriA</fullName>
    </recommendedName>
    <alternativeName>
        <fullName evidence="8">Putative ATP-dependent DNA helicase PriA</fullName>
    </alternativeName>
</protein>
<evidence type="ECO:0000256" key="1">
    <source>
        <dbReference type="ARBA" id="ARBA00022515"/>
    </source>
</evidence>
<comment type="subunit">
    <text evidence="8">Component of the replication restart primosome.</text>
</comment>
<dbReference type="Proteomes" id="UP000014417">
    <property type="component" value="Unassembled WGS sequence"/>
</dbReference>
<dbReference type="SUPFAM" id="SSF52540">
    <property type="entry name" value="P-loop containing nucleoside triphosphate hydrolases"/>
    <property type="match status" value="1"/>
</dbReference>
<evidence type="ECO:0000313" key="11">
    <source>
        <dbReference type="Proteomes" id="UP000014417"/>
    </source>
</evidence>
<keyword evidence="4 8" id="KW-0547">Nucleotide-binding</keyword>
<evidence type="ECO:0000259" key="9">
    <source>
        <dbReference type="Pfam" id="PF17764"/>
    </source>
</evidence>
<feature type="binding site" evidence="8">
    <location>
        <position position="382"/>
    </location>
    <ligand>
        <name>Zn(2+)</name>
        <dbReference type="ChEBI" id="CHEBI:29105"/>
        <label>1</label>
    </ligand>
</feature>
<dbReference type="InterPro" id="IPR005259">
    <property type="entry name" value="PriA"/>
</dbReference>
<feature type="binding site" evidence="8">
    <location>
        <position position="409"/>
    </location>
    <ligand>
        <name>Zn(2+)</name>
        <dbReference type="ChEBI" id="CHEBI:29105"/>
        <label>2</label>
    </ligand>
</feature>
<feature type="binding site" evidence="8">
    <location>
        <position position="379"/>
    </location>
    <ligand>
        <name>Zn(2+)</name>
        <dbReference type="ChEBI" id="CHEBI:29105"/>
        <label>1</label>
    </ligand>
</feature>
<keyword evidence="1 8" id="KW-0639">Primosome</keyword>
<dbReference type="STRING" id="883161.HMPREF9306_01146"/>
<dbReference type="AlphaFoldDB" id="S2WYN0"/>
<dbReference type="HAMAP" id="MF_00983">
    <property type="entry name" value="PriA"/>
    <property type="match status" value="1"/>
</dbReference>
<comment type="caution">
    <text evidence="8">As this protein does not have any detectable helicase domains, it probably does not have helicase activity.</text>
</comment>
<keyword evidence="11" id="KW-1185">Reference proteome</keyword>
<dbReference type="GO" id="GO:0006270">
    <property type="term" value="P:DNA replication initiation"/>
    <property type="evidence" value="ECO:0007669"/>
    <property type="project" value="TreeGrafter"/>
</dbReference>
<feature type="domain" description="Primosomal protein N' 3' DNA-binding" evidence="9">
    <location>
        <begin position="5"/>
        <end position="103"/>
    </location>
</feature>
<evidence type="ECO:0000256" key="4">
    <source>
        <dbReference type="ARBA" id="ARBA00022741"/>
    </source>
</evidence>
<dbReference type="GO" id="GO:0006269">
    <property type="term" value="P:DNA replication, synthesis of primer"/>
    <property type="evidence" value="ECO:0007669"/>
    <property type="project" value="UniProtKB-KW"/>
</dbReference>
<comment type="caution">
    <text evidence="10">The sequence shown here is derived from an EMBL/GenBank/DDBJ whole genome shotgun (WGS) entry which is preliminary data.</text>
</comment>
<dbReference type="HOGENOM" id="CLU_015485_1_0_11"/>
<name>S2WYN0_9ACTN</name>
<comment type="similarity">
    <text evidence="8">Belongs to the helicase family. PriA subfamily.</text>
</comment>
<dbReference type="Pfam" id="PF17764">
    <property type="entry name" value="PriA_3primeBD"/>
    <property type="match status" value="1"/>
</dbReference>
<dbReference type="GO" id="GO:0006310">
    <property type="term" value="P:DNA recombination"/>
    <property type="evidence" value="ECO:0007669"/>
    <property type="project" value="InterPro"/>
</dbReference>
<feature type="binding site" evidence="8">
    <location>
        <position position="391"/>
    </location>
    <ligand>
        <name>Zn(2+)</name>
        <dbReference type="ChEBI" id="CHEBI:29105"/>
        <label>2</label>
    </ligand>
</feature>
<dbReference type="GO" id="GO:0003677">
    <property type="term" value="F:DNA binding"/>
    <property type="evidence" value="ECO:0007669"/>
    <property type="project" value="UniProtKB-UniRule"/>
</dbReference>
<evidence type="ECO:0000256" key="5">
    <source>
        <dbReference type="ARBA" id="ARBA00022833"/>
    </source>
</evidence>
<dbReference type="PANTHER" id="PTHR30580:SF0">
    <property type="entry name" value="PRIMOSOMAL PROTEIN N"/>
    <property type="match status" value="1"/>
</dbReference>
<feature type="binding site" evidence="8">
    <location>
        <position position="424"/>
    </location>
    <ligand>
        <name>Zn(2+)</name>
        <dbReference type="ChEBI" id="CHEBI:29105"/>
        <label>1</label>
    </ligand>
</feature>
<keyword evidence="5 8" id="KW-0862">Zinc</keyword>
<dbReference type="Gene3D" id="3.40.1440.60">
    <property type="entry name" value="PriA, 3(prime) DNA-binding domain"/>
    <property type="match status" value="1"/>
</dbReference>
<accession>S2WYN0</accession>
<dbReference type="GO" id="GO:1990077">
    <property type="term" value="C:primosome complex"/>
    <property type="evidence" value="ECO:0007669"/>
    <property type="project" value="UniProtKB-UniRule"/>
</dbReference>
<dbReference type="InterPro" id="IPR027417">
    <property type="entry name" value="P-loop_NTPase"/>
</dbReference>
<keyword evidence="3 8" id="KW-0479">Metal-binding</keyword>
<dbReference type="GO" id="GO:0006302">
    <property type="term" value="P:double-strand break repair"/>
    <property type="evidence" value="ECO:0007669"/>
    <property type="project" value="InterPro"/>
</dbReference>
<evidence type="ECO:0000256" key="8">
    <source>
        <dbReference type="HAMAP-Rule" id="MF_00983"/>
    </source>
</evidence>
<proteinExistence type="inferred from homology"/>
<keyword evidence="6 8" id="KW-0067">ATP-binding</keyword>
<dbReference type="GO" id="GO:0005524">
    <property type="term" value="F:ATP binding"/>
    <property type="evidence" value="ECO:0007669"/>
    <property type="project" value="UniProtKB-UniRule"/>
</dbReference>
<evidence type="ECO:0000256" key="2">
    <source>
        <dbReference type="ARBA" id="ARBA00022705"/>
    </source>
</evidence>
<dbReference type="Gene3D" id="3.40.50.300">
    <property type="entry name" value="P-loop containing nucleotide triphosphate hydrolases"/>
    <property type="match status" value="1"/>
</dbReference>
<organism evidence="10 11">
    <name type="scientific">Propionimicrobium lymphophilum ACS-093-V-SCH5</name>
    <dbReference type="NCBI Taxonomy" id="883161"/>
    <lineage>
        <taxon>Bacteria</taxon>
        <taxon>Bacillati</taxon>
        <taxon>Actinomycetota</taxon>
        <taxon>Actinomycetes</taxon>
        <taxon>Propionibacteriales</taxon>
        <taxon>Propionibacteriaceae</taxon>
        <taxon>Propionimicrobium</taxon>
    </lineage>
</organism>
<dbReference type="OrthoDB" id="3177118at2"/>
<evidence type="ECO:0000256" key="3">
    <source>
        <dbReference type="ARBA" id="ARBA00022723"/>
    </source>
</evidence>
<dbReference type="GO" id="GO:0008270">
    <property type="term" value="F:zinc ion binding"/>
    <property type="evidence" value="ECO:0007669"/>
    <property type="project" value="UniProtKB-UniRule"/>
</dbReference>
<dbReference type="PATRIC" id="fig|883161.3.peg.1138"/>
<keyword evidence="7 8" id="KW-0238">DNA-binding</keyword>
<evidence type="ECO:0000256" key="7">
    <source>
        <dbReference type="ARBA" id="ARBA00023125"/>
    </source>
</evidence>
<keyword evidence="2 8" id="KW-0235">DNA replication</keyword>
<dbReference type="PANTHER" id="PTHR30580">
    <property type="entry name" value="PRIMOSOMAL PROTEIN N"/>
    <property type="match status" value="1"/>
</dbReference>
<evidence type="ECO:0000313" key="10">
    <source>
        <dbReference type="EMBL" id="EPD32839.1"/>
    </source>
</evidence>
<evidence type="ECO:0000256" key="6">
    <source>
        <dbReference type="ARBA" id="ARBA00022840"/>
    </source>
</evidence>
<dbReference type="EMBL" id="AGZR01000006">
    <property type="protein sequence ID" value="EPD32839.1"/>
    <property type="molecule type" value="Genomic_DNA"/>
</dbReference>
<sequence length="653" mass="70849">MSIARVLVDVSLPHLDRLFDYSIPQKYEEQVKPGVRVRVRFSGRLVDGYVIELADKAAPGVKPAPLSTIVSSEQVLSPEQYELARAVAVHYGGVLADVIRLAVVPRHATTEKAAQRQWPAPKTNGIPSGGLLEMPAGAEFLQRLREGNRLRAHWLASPVFRLENDWITGFIQAIATTIETGRGVIVVVPDAKDVERFRQRLAKIVGTGAIAQLHSNLGKSARYRNYLAVSRGQAKIVIGTRACVYAPMHDLGLICLWDDGDDLLREQRAPYPHARDVAALRANLESCALLFASHARTAEMQAWLNRGWLIGIERDPGDTRRISPAVRAAVDSDIALERDPAARLARIPLRAVETIRLGLTSGPVLVQVARAGYLPTLICDNCRQMVRCFKCNGPVGMKVSPNAGRQLVCSWCATVILGWKCPNCHSTRLRAPAAGSARTAEELGRAFPGHRIISSSGNRIIESVDENPAVVVATPGAEPVAEFGYSAAVLLDGDRMLSRPDLRAGEETLRRWLNAVSLVRQAADGGTVCVVGENSDRAVQSLVQLDPAKFAVREFRDRVEAGFPPAKKMVRIQGSNEAVSDFAKHLPVSGETVMLGPVPLPQEKLSDEQLSSLLISAPLTAAGELVKNVKATAAARSAKKQPAVRVEVDPEDL</sequence>
<comment type="cofactor">
    <cofactor evidence="8">
        <name>Zn(2+)</name>
        <dbReference type="ChEBI" id="CHEBI:29105"/>
    </cofactor>
    <text evidence="8">Binds 2 zinc ions per subunit.</text>
</comment>